<gene>
    <name evidence="1" type="ORF">SAMN04488109_4185</name>
</gene>
<reference evidence="1 2" key="1">
    <citation type="submission" date="2016-11" db="EMBL/GenBank/DDBJ databases">
        <authorList>
            <person name="Jaros S."/>
            <person name="Januszkiewicz K."/>
            <person name="Wedrychowicz H."/>
        </authorList>
    </citation>
    <scope>NUCLEOTIDE SEQUENCE [LARGE SCALE GENOMIC DNA]</scope>
    <source>
        <strain evidence="1 2">DSM 24574</strain>
    </source>
</reference>
<sequence length="90" mass="10089">MKKFIIERELPGAGKLTPSELKSIATKSCEVVDNLEAQYHWIQTFVTDNKLYCVHIAPDRETVLEHARQGGFPADKVSEVRSIMDPTTSA</sequence>
<evidence type="ECO:0000313" key="1">
    <source>
        <dbReference type="EMBL" id="SHH52319.1"/>
    </source>
</evidence>
<proteinExistence type="predicted"/>
<dbReference type="AlphaFoldDB" id="A0A1M5TNQ3"/>
<dbReference type="Gene3D" id="3.30.70.3090">
    <property type="entry name" value="ORF SCO4226, nickel-binding ferredoxin-like monomer"/>
    <property type="match status" value="1"/>
</dbReference>
<dbReference type="InterPro" id="IPR025336">
    <property type="entry name" value="SCO4226-like"/>
</dbReference>
<organism evidence="1 2">
    <name type="scientific">Chryseolinea serpens</name>
    <dbReference type="NCBI Taxonomy" id="947013"/>
    <lineage>
        <taxon>Bacteria</taxon>
        <taxon>Pseudomonadati</taxon>
        <taxon>Bacteroidota</taxon>
        <taxon>Cytophagia</taxon>
        <taxon>Cytophagales</taxon>
        <taxon>Fulvivirgaceae</taxon>
        <taxon>Chryseolinea</taxon>
    </lineage>
</organism>
<name>A0A1M5TNQ3_9BACT</name>
<dbReference type="STRING" id="947013.SAMN04488109_4185"/>
<dbReference type="RefSeq" id="WP_073137882.1">
    <property type="nucleotide sequence ID" value="NZ_FQWQ01000003.1"/>
</dbReference>
<evidence type="ECO:0000313" key="2">
    <source>
        <dbReference type="Proteomes" id="UP000184212"/>
    </source>
</evidence>
<accession>A0A1M5TNQ3</accession>
<dbReference type="Pfam" id="PF14026">
    <property type="entry name" value="SCO4226-like"/>
    <property type="match status" value="1"/>
</dbReference>
<dbReference type="OrthoDB" id="9800027at2"/>
<protein>
    <recommendedName>
        <fullName evidence="3">DUF4242 domain-containing protein</fullName>
    </recommendedName>
</protein>
<dbReference type="InterPro" id="IPR042557">
    <property type="entry name" value="SCO4226"/>
</dbReference>
<dbReference type="EMBL" id="FQWQ01000003">
    <property type="protein sequence ID" value="SHH52319.1"/>
    <property type="molecule type" value="Genomic_DNA"/>
</dbReference>
<keyword evidence="2" id="KW-1185">Reference proteome</keyword>
<evidence type="ECO:0008006" key="3">
    <source>
        <dbReference type="Google" id="ProtNLM"/>
    </source>
</evidence>
<dbReference type="Proteomes" id="UP000184212">
    <property type="component" value="Unassembled WGS sequence"/>
</dbReference>